<dbReference type="RefSeq" id="WP_083063320.1">
    <property type="nucleotide sequence ID" value="NZ_MVHG01000005.1"/>
</dbReference>
<keyword evidence="1 3" id="KW-0378">Hydrolase</keyword>
<dbReference type="OrthoDB" id="4549719at2"/>
<accession>A0A1W9ZQP7</accession>
<gene>
    <name evidence="3" type="ORF">BST14_04230</name>
</gene>
<evidence type="ECO:0000313" key="4">
    <source>
        <dbReference type="Proteomes" id="UP000192707"/>
    </source>
</evidence>
<dbReference type="InterPro" id="IPR050272">
    <property type="entry name" value="Isochorismatase-like_hydrls"/>
</dbReference>
<dbReference type="SUPFAM" id="SSF52499">
    <property type="entry name" value="Isochorismatase-like hydrolases"/>
    <property type="match status" value="1"/>
</dbReference>
<evidence type="ECO:0000256" key="1">
    <source>
        <dbReference type="ARBA" id="ARBA00022801"/>
    </source>
</evidence>
<keyword evidence="4" id="KW-1185">Reference proteome</keyword>
<sequence length="211" mass="21703">MATASPSHAVAVVCVECQNGVLGPGSVLPQLAADSAGLVENVCRLLDAARTSGVRVVHATYEGTLGGGHPGTARLWRVLGPATAAWAPGSPETQVLSKLFAPTDLVLPRHHGLFPTMDSELLPVLSGLGVRTIVLAGVSLNLALPVSAGHITQAGFELVVPRDAVAGTPAEYGDQVLDNTIAVLGRLTTVDDLIGEWSAGSFHREAKPRTG</sequence>
<dbReference type="EMBL" id="MVHG01000005">
    <property type="protein sequence ID" value="ORA19938.1"/>
    <property type="molecule type" value="Genomic_DNA"/>
</dbReference>
<dbReference type="Pfam" id="PF00857">
    <property type="entry name" value="Isochorismatase"/>
    <property type="match status" value="1"/>
</dbReference>
<dbReference type="AlphaFoldDB" id="A0A1W9ZQP7"/>
<proteinExistence type="predicted"/>
<dbReference type="InterPro" id="IPR036380">
    <property type="entry name" value="Isochorismatase-like_sf"/>
</dbReference>
<dbReference type="InterPro" id="IPR000868">
    <property type="entry name" value="Isochorismatase-like_dom"/>
</dbReference>
<reference evidence="3 4" key="1">
    <citation type="submission" date="2016-12" db="EMBL/GenBank/DDBJ databases">
        <title>The new phylogeny of genus Mycobacterium.</title>
        <authorList>
            <person name="Tortoli E."/>
            <person name="Trovato A."/>
            <person name="Cirillo D.M."/>
        </authorList>
    </citation>
    <scope>NUCLEOTIDE SEQUENCE [LARGE SCALE GENOMIC DNA]</scope>
    <source>
        <strain evidence="3 4">DSM 45069</strain>
    </source>
</reference>
<dbReference type="PANTHER" id="PTHR43540:SF1">
    <property type="entry name" value="ISOCHORISMATASE HYDROLASE"/>
    <property type="match status" value="1"/>
</dbReference>
<dbReference type="Proteomes" id="UP000192707">
    <property type="component" value="Unassembled WGS sequence"/>
</dbReference>
<name>A0A1W9ZQP7_MYCAI</name>
<protein>
    <submittedName>
        <fullName evidence="3">Cysteine hydrolase</fullName>
    </submittedName>
</protein>
<dbReference type="PANTHER" id="PTHR43540">
    <property type="entry name" value="PEROXYUREIDOACRYLATE/UREIDOACRYLATE AMIDOHYDROLASE-RELATED"/>
    <property type="match status" value="1"/>
</dbReference>
<dbReference type="GO" id="GO:0016787">
    <property type="term" value="F:hydrolase activity"/>
    <property type="evidence" value="ECO:0007669"/>
    <property type="project" value="UniProtKB-KW"/>
</dbReference>
<evidence type="ECO:0000313" key="3">
    <source>
        <dbReference type="EMBL" id="ORA19938.1"/>
    </source>
</evidence>
<evidence type="ECO:0000259" key="2">
    <source>
        <dbReference type="Pfam" id="PF00857"/>
    </source>
</evidence>
<comment type="caution">
    <text evidence="3">The sequence shown here is derived from an EMBL/GenBank/DDBJ whole genome shotgun (WGS) entry which is preliminary data.</text>
</comment>
<dbReference type="Gene3D" id="3.40.50.850">
    <property type="entry name" value="Isochorismatase-like"/>
    <property type="match status" value="1"/>
</dbReference>
<organism evidence="3 4">
    <name type="scientific">Mycobacterium arosiense ATCC BAA-1401 = DSM 45069</name>
    <dbReference type="NCBI Taxonomy" id="1265311"/>
    <lineage>
        <taxon>Bacteria</taxon>
        <taxon>Bacillati</taxon>
        <taxon>Actinomycetota</taxon>
        <taxon>Actinomycetes</taxon>
        <taxon>Mycobacteriales</taxon>
        <taxon>Mycobacteriaceae</taxon>
        <taxon>Mycobacterium</taxon>
        <taxon>Mycobacterium avium complex (MAC)</taxon>
    </lineage>
</organism>
<feature type="domain" description="Isochorismatase-like" evidence="2">
    <location>
        <begin position="11"/>
        <end position="191"/>
    </location>
</feature>